<feature type="domain" description="Aldehyde dehydrogenase" evidence="5">
    <location>
        <begin position="33"/>
        <end position="490"/>
    </location>
</feature>
<dbReference type="EMBL" id="JBBJBU010000003">
    <property type="protein sequence ID" value="KAK7206393.1"/>
    <property type="molecule type" value="Genomic_DNA"/>
</dbReference>
<accession>A0ABR1F966</accession>
<organism evidence="6 7">
    <name type="scientific">Myxozyma melibiosi</name>
    <dbReference type="NCBI Taxonomy" id="54550"/>
    <lineage>
        <taxon>Eukaryota</taxon>
        <taxon>Fungi</taxon>
        <taxon>Dikarya</taxon>
        <taxon>Ascomycota</taxon>
        <taxon>Saccharomycotina</taxon>
        <taxon>Lipomycetes</taxon>
        <taxon>Lipomycetales</taxon>
        <taxon>Lipomycetaceae</taxon>
        <taxon>Myxozyma</taxon>
    </lineage>
</organism>
<feature type="active site" evidence="3">
    <location>
        <position position="267"/>
    </location>
</feature>
<name>A0ABR1F966_9ASCO</name>
<dbReference type="InterPro" id="IPR029510">
    <property type="entry name" value="Ald_DH_CS_GLU"/>
</dbReference>
<evidence type="ECO:0000259" key="5">
    <source>
        <dbReference type="Pfam" id="PF00171"/>
    </source>
</evidence>
<dbReference type="InterPro" id="IPR016161">
    <property type="entry name" value="Ald_DH/histidinol_DH"/>
</dbReference>
<evidence type="ECO:0000256" key="1">
    <source>
        <dbReference type="ARBA" id="ARBA00009986"/>
    </source>
</evidence>
<dbReference type="PANTHER" id="PTHR11699">
    <property type="entry name" value="ALDEHYDE DEHYDROGENASE-RELATED"/>
    <property type="match status" value="1"/>
</dbReference>
<evidence type="ECO:0000313" key="6">
    <source>
        <dbReference type="EMBL" id="KAK7206393.1"/>
    </source>
</evidence>
<protein>
    <submittedName>
        <fullName evidence="6">Aldehyde dehydrogenase</fullName>
    </submittedName>
</protein>
<dbReference type="RefSeq" id="XP_064769426.1">
    <property type="nucleotide sequence ID" value="XM_064909583.1"/>
</dbReference>
<dbReference type="InterPro" id="IPR016162">
    <property type="entry name" value="Ald_DH_N"/>
</dbReference>
<dbReference type="Gene3D" id="3.40.605.10">
    <property type="entry name" value="Aldehyde Dehydrogenase, Chain A, domain 1"/>
    <property type="match status" value="1"/>
</dbReference>
<reference evidence="6 7" key="1">
    <citation type="submission" date="2024-03" db="EMBL/GenBank/DDBJ databases">
        <title>Genome-scale model development and genomic sequencing of the oleaginous clade Lipomyces.</title>
        <authorList>
            <consortium name="Lawrence Berkeley National Laboratory"/>
            <person name="Czajka J.J."/>
            <person name="Han Y."/>
            <person name="Kim J."/>
            <person name="Mondo S.J."/>
            <person name="Hofstad B.A."/>
            <person name="Robles A."/>
            <person name="Haridas S."/>
            <person name="Riley R."/>
            <person name="LaButti K."/>
            <person name="Pangilinan J."/>
            <person name="Andreopoulos W."/>
            <person name="Lipzen A."/>
            <person name="Yan J."/>
            <person name="Wang M."/>
            <person name="Ng V."/>
            <person name="Grigoriev I.V."/>
            <person name="Spatafora J.W."/>
            <person name="Magnuson J.K."/>
            <person name="Baker S.E."/>
            <person name="Pomraning K.R."/>
        </authorList>
    </citation>
    <scope>NUCLEOTIDE SEQUENCE [LARGE SCALE GENOMIC DNA]</scope>
    <source>
        <strain evidence="6 7">Phaff 52-87</strain>
    </source>
</reference>
<dbReference type="SUPFAM" id="SSF53720">
    <property type="entry name" value="ALDH-like"/>
    <property type="match status" value="1"/>
</dbReference>
<dbReference type="Proteomes" id="UP001498771">
    <property type="component" value="Unassembled WGS sequence"/>
</dbReference>
<dbReference type="Gene3D" id="3.40.309.10">
    <property type="entry name" value="Aldehyde Dehydrogenase, Chain A, domain 2"/>
    <property type="match status" value="1"/>
</dbReference>
<dbReference type="InterPro" id="IPR016160">
    <property type="entry name" value="Ald_DH_CS_CYS"/>
</dbReference>
<dbReference type="PROSITE" id="PS00070">
    <property type="entry name" value="ALDEHYDE_DEHYDR_CYS"/>
    <property type="match status" value="1"/>
</dbReference>
<gene>
    <name evidence="6" type="ORF">BZA70DRAFT_134381</name>
</gene>
<dbReference type="GeneID" id="90035095"/>
<evidence type="ECO:0000313" key="7">
    <source>
        <dbReference type="Proteomes" id="UP001498771"/>
    </source>
</evidence>
<comment type="caution">
    <text evidence="6">The sequence shown here is derived from an EMBL/GenBank/DDBJ whole genome shotgun (WGS) entry which is preliminary data.</text>
</comment>
<dbReference type="PROSITE" id="PS00687">
    <property type="entry name" value="ALDEHYDE_DEHYDR_GLU"/>
    <property type="match status" value="1"/>
</dbReference>
<dbReference type="CDD" id="cd07091">
    <property type="entry name" value="ALDH_F1-2_Ald2-like"/>
    <property type="match status" value="1"/>
</dbReference>
<keyword evidence="7" id="KW-1185">Reference proteome</keyword>
<sequence length="496" mass="53531">MSAAVFDKIKIPNGIVYDQPTGLFIDNQFVPSIDGSKFDVFSPSDEEKITAVYEAKEADIDVAVAAAKRAFYKGPWARTTPAERARLLHKLADLIEKHAEVMAAIETYDCGKALSLARGDIFAVVGAFRYYAGWADKIHGKVVDVDSTSFNYTKMEPIGVVGQIVPWNFPSVMLANKIAPAIAAGNTVLLKSAEQTPLNALYIGTLVKEAGFPPGVINIVSGIGKIAGAAIASHNDIMKVAFTGSTLVGRAIMHAAADSNIKAVTLELGGKSPNIIFDDANIDKAVEWINFGIFFNCGQVCAAGSRVYVQEGVYDKVVAAFKKRAEQNIIGNPFDEQTFQGAQVSEAQFHRVMSYVESGKEEGATVVTGGERHGSKGYFIKPTIFSDVSTDMKIMREEIFGPVCAISKFTDMEDIIEKANDTVYGLAAAVHTTNLNTAIEAANRIRAGSVWVNTYHGMHWALPFGGFGQSGIGRENGKEAMKAYTEVKTVRISLEN</sequence>
<evidence type="ECO:0000256" key="4">
    <source>
        <dbReference type="RuleBase" id="RU003345"/>
    </source>
</evidence>
<dbReference type="Pfam" id="PF00171">
    <property type="entry name" value="Aldedh"/>
    <property type="match status" value="1"/>
</dbReference>
<dbReference type="InterPro" id="IPR016163">
    <property type="entry name" value="Ald_DH_C"/>
</dbReference>
<evidence type="ECO:0000256" key="3">
    <source>
        <dbReference type="PROSITE-ProRule" id="PRU10007"/>
    </source>
</evidence>
<proteinExistence type="inferred from homology"/>
<keyword evidence="2 4" id="KW-0560">Oxidoreductase</keyword>
<evidence type="ECO:0000256" key="2">
    <source>
        <dbReference type="ARBA" id="ARBA00023002"/>
    </source>
</evidence>
<dbReference type="InterPro" id="IPR015590">
    <property type="entry name" value="Aldehyde_DH_dom"/>
</dbReference>
<comment type="similarity">
    <text evidence="1 4">Belongs to the aldehyde dehydrogenase family.</text>
</comment>